<proteinExistence type="predicted"/>
<keyword evidence="1" id="KW-0472">Membrane</keyword>
<feature type="transmembrane region" description="Helical" evidence="1">
    <location>
        <begin position="16"/>
        <end position="36"/>
    </location>
</feature>
<dbReference type="Proteomes" id="UP000887565">
    <property type="component" value="Unplaced"/>
</dbReference>
<evidence type="ECO:0000313" key="2">
    <source>
        <dbReference type="Proteomes" id="UP000887565"/>
    </source>
</evidence>
<accession>A0A915KD85</accession>
<evidence type="ECO:0000256" key="1">
    <source>
        <dbReference type="SAM" id="Phobius"/>
    </source>
</evidence>
<sequence>MKDVYKLSQFLCANSPTLQCVLITLVIFSTINRAIFVRRQTSAFRKLNIYSLRFSYIARRTGIEECYGETRTNSSIVFTIFRSISDFFTPQQITGFWAREANHRWEEPTTFYSSNLKGECGVEDKEEFYEDPVLFDPHLEYECELLKTDCFG</sequence>
<keyword evidence="1" id="KW-0812">Transmembrane</keyword>
<protein>
    <submittedName>
        <fullName evidence="3">Uncharacterized protein</fullName>
    </submittedName>
</protein>
<keyword evidence="2" id="KW-1185">Reference proteome</keyword>
<reference evidence="3" key="1">
    <citation type="submission" date="2022-11" db="UniProtKB">
        <authorList>
            <consortium name="WormBaseParasite"/>
        </authorList>
    </citation>
    <scope>IDENTIFICATION</scope>
</reference>
<dbReference type="AlphaFoldDB" id="A0A915KD85"/>
<dbReference type="WBParaSite" id="nRc.2.0.1.t36335-RA">
    <property type="protein sequence ID" value="nRc.2.0.1.t36335-RA"/>
    <property type="gene ID" value="nRc.2.0.1.g36335"/>
</dbReference>
<name>A0A915KD85_ROMCU</name>
<keyword evidence="1" id="KW-1133">Transmembrane helix</keyword>
<evidence type="ECO:0000313" key="3">
    <source>
        <dbReference type="WBParaSite" id="nRc.2.0.1.t36335-RA"/>
    </source>
</evidence>
<organism evidence="2 3">
    <name type="scientific">Romanomermis culicivorax</name>
    <name type="common">Nematode worm</name>
    <dbReference type="NCBI Taxonomy" id="13658"/>
    <lineage>
        <taxon>Eukaryota</taxon>
        <taxon>Metazoa</taxon>
        <taxon>Ecdysozoa</taxon>
        <taxon>Nematoda</taxon>
        <taxon>Enoplea</taxon>
        <taxon>Dorylaimia</taxon>
        <taxon>Mermithida</taxon>
        <taxon>Mermithoidea</taxon>
        <taxon>Mermithidae</taxon>
        <taxon>Romanomermis</taxon>
    </lineage>
</organism>